<dbReference type="EMBL" id="ADBL01002070">
    <property type="status" value="NOT_ANNOTATED_CDS"/>
    <property type="molecule type" value="Genomic_DNA"/>
</dbReference>
<sequence>MLFFCEPGQPSIPLFPSECETAFLLGGEQPELGWGCKDWGRATAGTDGGRFIAMRRPCKPRQFTSAHST</sequence>
<gene>
    <name evidence="1" type="ORF">MAPG_08568</name>
</gene>
<evidence type="ECO:0000313" key="3">
    <source>
        <dbReference type="Proteomes" id="UP000011715"/>
    </source>
</evidence>
<dbReference type="Proteomes" id="UP000011715">
    <property type="component" value="Unassembled WGS sequence"/>
</dbReference>
<reference evidence="2" key="4">
    <citation type="journal article" date="2015" name="G3 (Bethesda)">
        <title>Genome sequences of three phytopathogenic species of the Magnaporthaceae family of fungi.</title>
        <authorList>
            <person name="Okagaki L.H."/>
            <person name="Nunes C.C."/>
            <person name="Sailsbery J."/>
            <person name="Clay B."/>
            <person name="Brown D."/>
            <person name="John T."/>
            <person name="Oh Y."/>
            <person name="Young N."/>
            <person name="Fitzgerald M."/>
            <person name="Haas B.J."/>
            <person name="Zeng Q."/>
            <person name="Young S."/>
            <person name="Adiconis X."/>
            <person name="Fan L."/>
            <person name="Levin J.Z."/>
            <person name="Mitchell T.K."/>
            <person name="Okubara P.A."/>
            <person name="Farman M.L."/>
            <person name="Kohn L.M."/>
            <person name="Birren B."/>
            <person name="Ma L.-J."/>
            <person name="Dean R.A."/>
        </authorList>
    </citation>
    <scope>NUCLEOTIDE SEQUENCE</scope>
    <source>
        <strain evidence="2">ATCC 64411 / 73-15</strain>
    </source>
</reference>
<organism evidence="2 3">
    <name type="scientific">Magnaporthiopsis poae (strain ATCC 64411 / 73-15)</name>
    <name type="common">Kentucky bluegrass fungus</name>
    <name type="synonym">Magnaporthe poae</name>
    <dbReference type="NCBI Taxonomy" id="644358"/>
    <lineage>
        <taxon>Eukaryota</taxon>
        <taxon>Fungi</taxon>
        <taxon>Dikarya</taxon>
        <taxon>Ascomycota</taxon>
        <taxon>Pezizomycotina</taxon>
        <taxon>Sordariomycetes</taxon>
        <taxon>Sordariomycetidae</taxon>
        <taxon>Magnaporthales</taxon>
        <taxon>Magnaporthaceae</taxon>
        <taxon>Magnaporthiopsis</taxon>
    </lineage>
</organism>
<evidence type="ECO:0000313" key="1">
    <source>
        <dbReference type="EMBL" id="KLU89597.1"/>
    </source>
</evidence>
<dbReference type="EnsemblFungi" id="MAPG_08568T0">
    <property type="protein sequence ID" value="MAPG_08568T0"/>
    <property type="gene ID" value="MAPG_08568"/>
</dbReference>
<proteinExistence type="predicted"/>
<evidence type="ECO:0000313" key="2">
    <source>
        <dbReference type="EnsemblFungi" id="MAPG_08568T0"/>
    </source>
</evidence>
<reference evidence="2" key="5">
    <citation type="submission" date="2015-06" db="UniProtKB">
        <authorList>
            <consortium name="EnsemblFungi"/>
        </authorList>
    </citation>
    <scope>IDENTIFICATION</scope>
    <source>
        <strain evidence="2">ATCC 64411</strain>
    </source>
</reference>
<reference evidence="3" key="1">
    <citation type="submission" date="2010-05" db="EMBL/GenBank/DDBJ databases">
        <title>The genome sequence of Magnaporthe poae strain ATCC 64411.</title>
        <authorList>
            <person name="Ma L.-J."/>
            <person name="Dead R."/>
            <person name="Young S."/>
            <person name="Zeng Q."/>
            <person name="Koehrsen M."/>
            <person name="Alvarado L."/>
            <person name="Berlin A."/>
            <person name="Chapman S.B."/>
            <person name="Chen Z."/>
            <person name="Freedman E."/>
            <person name="Gellesch M."/>
            <person name="Goldberg J."/>
            <person name="Griggs A."/>
            <person name="Gujja S."/>
            <person name="Heilman E.R."/>
            <person name="Heiman D."/>
            <person name="Hepburn T."/>
            <person name="Howarth C."/>
            <person name="Jen D."/>
            <person name="Larson L."/>
            <person name="Mehta T."/>
            <person name="Neiman D."/>
            <person name="Pearson M."/>
            <person name="Roberts A."/>
            <person name="Saif S."/>
            <person name="Shea T."/>
            <person name="Shenoy N."/>
            <person name="Sisk P."/>
            <person name="Stolte C."/>
            <person name="Sykes S."/>
            <person name="Walk T."/>
            <person name="White J."/>
            <person name="Yandava C."/>
            <person name="Haas B."/>
            <person name="Nusbaum C."/>
            <person name="Birren B."/>
        </authorList>
    </citation>
    <scope>NUCLEOTIDE SEQUENCE [LARGE SCALE GENOMIC DNA]</scope>
    <source>
        <strain evidence="3">ATCC 64411 / 73-15</strain>
    </source>
</reference>
<reference evidence="1" key="3">
    <citation type="submission" date="2011-03" db="EMBL/GenBank/DDBJ databases">
        <title>Annotation of Magnaporthe poae ATCC 64411.</title>
        <authorList>
            <person name="Ma L.-J."/>
            <person name="Dead R."/>
            <person name="Young S.K."/>
            <person name="Zeng Q."/>
            <person name="Gargeya S."/>
            <person name="Fitzgerald M."/>
            <person name="Haas B."/>
            <person name="Abouelleil A."/>
            <person name="Alvarado L."/>
            <person name="Arachchi H.M."/>
            <person name="Berlin A."/>
            <person name="Brown A."/>
            <person name="Chapman S.B."/>
            <person name="Chen Z."/>
            <person name="Dunbar C."/>
            <person name="Freedman E."/>
            <person name="Gearin G."/>
            <person name="Gellesch M."/>
            <person name="Goldberg J."/>
            <person name="Griggs A."/>
            <person name="Gujja S."/>
            <person name="Heiman D."/>
            <person name="Howarth C."/>
            <person name="Larson L."/>
            <person name="Lui A."/>
            <person name="MacDonald P.J.P."/>
            <person name="Mehta T."/>
            <person name="Montmayeur A."/>
            <person name="Murphy C."/>
            <person name="Neiman D."/>
            <person name="Pearson M."/>
            <person name="Priest M."/>
            <person name="Roberts A."/>
            <person name="Saif S."/>
            <person name="Shea T."/>
            <person name="Shenoy N."/>
            <person name="Sisk P."/>
            <person name="Stolte C."/>
            <person name="Sykes S."/>
            <person name="Yandava C."/>
            <person name="Wortman J."/>
            <person name="Nusbaum C."/>
            <person name="Birren B."/>
        </authorList>
    </citation>
    <scope>NUCLEOTIDE SEQUENCE</scope>
    <source>
        <strain evidence="1">ATCC 64411</strain>
    </source>
</reference>
<dbReference type="VEuPathDB" id="FungiDB:MAPG_08568"/>
<reference evidence="1" key="2">
    <citation type="submission" date="2010-05" db="EMBL/GenBank/DDBJ databases">
        <title>The Genome Sequence of Magnaporthe poae strain ATCC 64411.</title>
        <authorList>
            <consortium name="The Broad Institute Genome Sequencing Platform"/>
            <consortium name="Broad Institute Genome Sequencing Center for Infectious Disease"/>
            <person name="Ma L.-J."/>
            <person name="Dead R."/>
            <person name="Young S."/>
            <person name="Zeng Q."/>
            <person name="Koehrsen M."/>
            <person name="Alvarado L."/>
            <person name="Berlin A."/>
            <person name="Chapman S.B."/>
            <person name="Chen Z."/>
            <person name="Freedman E."/>
            <person name="Gellesch M."/>
            <person name="Goldberg J."/>
            <person name="Griggs A."/>
            <person name="Gujja S."/>
            <person name="Heilman E.R."/>
            <person name="Heiman D."/>
            <person name="Hepburn T."/>
            <person name="Howarth C."/>
            <person name="Jen D."/>
            <person name="Larson L."/>
            <person name="Mehta T."/>
            <person name="Neiman D."/>
            <person name="Pearson M."/>
            <person name="Roberts A."/>
            <person name="Saif S."/>
            <person name="Shea T."/>
            <person name="Shenoy N."/>
            <person name="Sisk P."/>
            <person name="Stolte C."/>
            <person name="Sykes S."/>
            <person name="Walk T."/>
            <person name="White J."/>
            <person name="Yandava C."/>
            <person name="Haas B."/>
            <person name="Nusbaum C."/>
            <person name="Birren B."/>
        </authorList>
    </citation>
    <scope>NUCLEOTIDE SEQUENCE</scope>
    <source>
        <strain evidence="1">ATCC 64411</strain>
    </source>
</reference>
<dbReference type="EMBL" id="GL876973">
    <property type="protein sequence ID" value="KLU89597.1"/>
    <property type="molecule type" value="Genomic_DNA"/>
</dbReference>
<dbReference type="AlphaFoldDB" id="A0A0C4E7P9"/>
<keyword evidence="3" id="KW-1185">Reference proteome</keyword>
<protein>
    <submittedName>
        <fullName evidence="1 2">Uncharacterized protein</fullName>
    </submittedName>
</protein>
<name>A0A0C4E7P9_MAGP6</name>
<accession>A0A0C4E7P9</accession>